<keyword evidence="9" id="KW-0902">Two-component regulatory system</keyword>
<dbReference type="SUPFAM" id="SSF55874">
    <property type="entry name" value="ATPase domain of HSP90 chaperone/DNA topoisomerase II/histidine kinase"/>
    <property type="match status" value="1"/>
</dbReference>
<dbReference type="InterPro" id="IPR003660">
    <property type="entry name" value="HAMP_dom"/>
</dbReference>
<keyword evidence="10 12" id="KW-0472">Membrane</keyword>
<evidence type="ECO:0000256" key="4">
    <source>
        <dbReference type="ARBA" id="ARBA00022553"/>
    </source>
</evidence>
<dbReference type="SUPFAM" id="SSF47384">
    <property type="entry name" value="Homodimeric domain of signal transducing histidine kinase"/>
    <property type="match status" value="1"/>
</dbReference>
<evidence type="ECO:0000256" key="2">
    <source>
        <dbReference type="ARBA" id="ARBA00004236"/>
    </source>
</evidence>
<keyword evidence="16" id="KW-1185">Reference proteome</keyword>
<dbReference type="CDD" id="cd00082">
    <property type="entry name" value="HisKA"/>
    <property type="match status" value="1"/>
</dbReference>
<dbReference type="InterPro" id="IPR003661">
    <property type="entry name" value="HisK_dim/P_dom"/>
</dbReference>
<dbReference type="RefSeq" id="WP_184861756.1">
    <property type="nucleotide sequence ID" value="NZ_BAAAWY010000095.1"/>
</dbReference>
<evidence type="ECO:0000259" key="13">
    <source>
        <dbReference type="PROSITE" id="PS50109"/>
    </source>
</evidence>
<evidence type="ECO:0000256" key="1">
    <source>
        <dbReference type="ARBA" id="ARBA00000085"/>
    </source>
</evidence>
<dbReference type="Pfam" id="PF00672">
    <property type="entry name" value="HAMP"/>
    <property type="match status" value="1"/>
</dbReference>
<evidence type="ECO:0000313" key="15">
    <source>
        <dbReference type="EMBL" id="MBB5891565.1"/>
    </source>
</evidence>
<comment type="catalytic activity">
    <reaction evidence="1">
        <text>ATP + protein L-histidine = ADP + protein N-phospho-L-histidine.</text>
        <dbReference type="EC" id="2.7.13.3"/>
    </reaction>
</comment>
<feature type="transmembrane region" description="Helical" evidence="12">
    <location>
        <begin position="12"/>
        <end position="33"/>
    </location>
</feature>
<feature type="domain" description="HAMP" evidence="14">
    <location>
        <begin position="149"/>
        <end position="202"/>
    </location>
</feature>
<dbReference type="PANTHER" id="PTHR45436">
    <property type="entry name" value="SENSOR HISTIDINE KINASE YKOH"/>
    <property type="match status" value="1"/>
</dbReference>
<dbReference type="Proteomes" id="UP000585638">
    <property type="component" value="Unassembled WGS sequence"/>
</dbReference>
<dbReference type="SUPFAM" id="SSF158472">
    <property type="entry name" value="HAMP domain-like"/>
    <property type="match status" value="1"/>
</dbReference>
<evidence type="ECO:0000256" key="9">
    <source>
        <dbReference type="ARBA" id="ARBA00023012"/>
    </source>
</evidence>
<dbReference type="PROSITE" id="PS50885">
    <property type="entry name" value="HAMP"/>
    <property type="match status" value="1"/>
</dbReference>
<evidence type="ECO:0000256" key="12">
    <source>
        <dbReference type="SAM" id="Phobius"/>
    </source>
</evidence>
<keyword evidence="8 12" id="KW-1133">Transmembrane helix</keyword>
<dbReference type="CDD" id="cd00075">
    <property type="entry name" value="HATPase"/>
    <property type="match status" value="1"/>
</dbReference>
<name>A0A7W9KFP9_9PSEU</name>
<dbReference type="EMBL" id="JACHIR010000001">
    <property type="protein sequence ID" value="MBB5891565.1"/>
    <property type="molecule type" value="Genomic_DNA"/>
</dbReference>
<keyword evidence="11" id="KW-0175">Coiled coil</keyword>
<evidence type="ECO:0000256" key="10">
    <source>
        <dbReference type="ARBA" id="ARBA00023136"/>
    </source>
</evidence>
<dbReference type="InterPro" id="IPR004358">
    <property type="entry name" value="Sig_transdc_His_kin-like_C"/>
</dbReference>
<evidence type="ECO:0000256" key="5">
    <source>
        <dbReference type="ARBA" id="ARBA00022679"/>
    </source>
</evidence>
<dbReference type="SMART" id="SM00304">
    <property type="entry name" value="HAMP"/>
    <property type="match status" value="1"/>
</dbReference>
<dbReference type="PANTHER" id="PTHR45436:SF5">
    <property type="entry name" value="SENSOR HISTIDINE KINASE TRCS"/>
    <property type="match status" value="1"/>
</dbReference>
<evidence type="ECO:0000256" key="7">
    <source>
        <dbReference type="ARBA" id="ARBA00022777"/>
    </source>
</evidence>
<dbReference type="GO" id="GO:0005886">
    <property type="term" value="C:plasma membrane"/>
    <property type="evidence" value="ECO:0007669"/>
    <property type="project" value="UniProtKB-SubCell"/>
</dbReference>
<evidence type="ECO:0000256" key="6">
    <source>
        <dbReference type="ARBA" id="ARBA00022692"/>
    </source>
</evidence>
<dbReference type="InterPro" id="IPR036097">
    <property type="entry name" value="HisK_dim/P_sf"/>
</dbReference>
<dbReference type="SMART" id="SM00388">
    <property type="entry name" value="HisKA"/>
    <property type="match status" value="1"/>
</dbReference>
<keyword evidence="5" id="KW-0808">Transferase</keyword>
<keyword evidence="4" id="KW-0597">Phosphoprotein</keyword>
<dbReference type="PROSITE" id="PS50109">
    <property type="entry name" value="HIS_KIN"/>
    <property type="match status" value="1"/>
</dbReference>
<comment type="caution">
    <text evidence="15">The sequence shown here is derived from an EMBL/GenBank/DDBJ whole genome shotgun (WGS) entry which is preliminary data.</text>
</comment>
<feature type="domain" description="Histidine kinase" evidence="13">
    <location>
        <begin position="217"/>
        <end position="433"/>
    </location>
</feature>
<sequence>MKSGSLRLRVTLWVTVALAVVLIALVVVVDALFSRQTVQDQTNLIRDRVQLANQLEKQRLQPEQLYARLSLGGYIFVRITEPSGLVLGPKMAQAATTPAPRTVTYRNGTRITFFADSETRPQTNLRRLLIIVGISALAVTAVALIFIVRFALRPLDHMATLARSIAAGDRGRRLAPARTDTELGRTAAAFDNMLDELEGAEQQARRAESRTRQFVADAAHELRTPIAGLQAVAESVLQQNPETDPEERDRMLLLLVRESRRAGRLVDDLLALARIDAGLDLQHEPVDLRHLADAEADRTRVLAPELTISVDGPSVVVSGDPQRLAQVLANLMNNARQATGGSGSVSLTVGAAAGYAHLVVADTGPGVPDADRERIFDRLVRLDEARASASGGSGLGLPIARGICRAHGGDLRCEPPPPGIPGAVFRITLPLPTTLDAPTVAFPSLTP</sequence>
<dbReference type="InterPro" id="IPR003594">
    <property type="entry name" value="HATPase_dom"/>
</dbReference>
<dbReference type="Gene3D" id="1.10.287.130">
    <property type="match status" value="1"/>
</dbReference>
<organism evidence="15 16">
    <name type="scientific">Kutzneria kofuensis</name>
    <dbReference type="NCBI Taxonomy" id="103725"/>
    <lineage>
        <taxon>Bacteria</taxon>
        <taxon>Bacillati</taxon>
        <taxon>Actinomycetota</taxon>
        <taxon>Actinomycetes</taxon>
        <taxon>Pseudonocardiales</taxon>
        <taxon>Pseudonocardiaceae</taxon>
        <taxon>Kutzneria</taxon>
    </lineage>
</organism>
<dbReference type="Gene3D" id="3.30.565.10">
    <property type="entry name" value="Histidine kinase-like ATPase, C-terminal domain"/>
    <property type="match status" value="1"/>
</dbReference>
<comment type="subcellular location">
    <subcellularLocation>
        <location evidence="2">Cell membrane</location>
    </subcellularLocation>
</comment>
<dbReference type="FunFam" id="1.10.287.130:FF:000001">
    <property type="entry name" value="Two-component sensor histidine kinase"/>
    <property type="match status" value="1"/>
</dbReference>
<dbReference type="InterPro" id="IPR005467">
    <property type="entry name" value="His_kinase_dom"/>
</dbReference>
<dbReference type="InterPro" id="IPR050428">
    <property type="entry name" value="TCS_sensor_his_kinase"/>
</dbReference>
<feature type="transmembrane region" description="Helical" evidence="12">
    <location>
        <begin position="128"/>
        <end position="152"/>
    </location>
</feature>
<dbReference type="InterPro" id="IPR036890">
    <property type="entry name" value="HATPase_C_sf"/>
</dbReference>
<keyword evidence="6 12" id="KW-0812">Transmembrane</keyword>
<dbReference type="SMART" id="SM00387">
    <property type="entry name" value="HATPase_c"/>
    <property type="match status" value="1"/>
</dbReference>
<proteinExistence type="predicted"/>
<dbReference type="PRINTS" id="PR00344">
    <property type="entry name" value="BCTRLSENSOR"/>
</dbReference>
<evidence type="ECO:0000256" key="11">
    <source>
        <dbReference type="SAM" id="Coils"/>
    </source>
</evidence>
<evidence type="ECO:0000256" key="8">
    <source>
        <dbReference type="ARBA" id="ARBA00022989"/>
    </source>
</evidence>
<reference evidence="15 16" key="1">
    <citation type="submission" date="2020-08" db="EMBL/GenBank/DDBJ databases">
        <title>Sequencing the genomes of 1000 actinobacteria strains.</title>
        <authorList>
            <person name="Klenk H.-P."/>
        </authorList>
    </citation>
    <scope>NUCLEOTIDE SEQUENCE [LARGE SCALE GENOMIC DNA]</scope>
    <source>
        <strain evidence="15 16">DSM 43851</strain>
    </source>
</reference>
<dbReference type="CDD" id="cd06225">
    <property type="entry name" value="HAMP"/>
    <property type="match status" value="1"/>
</dbReference>
<feature type="coiled-coil region" evidence="11">
    <location>
        <begin position="190"/>
        <end position="217"/>
    </location>
</feature>
<gene>
    <name evidence="15" type="ORF">BJ998_002761</name>
</gene>
<evidence type="ECO:0000313" key="16">
    <source>
        <dbReference type="Proteomes" id="UP000585638"/>
    </source>
</evidence>
<dbReference type="Gene3D" id="6.10.340.10">
    <property type="match status" value="1"/>
</dbReference>
<dbReference type="EC" id="2.7.13.3" evidence="3"/>
<evidence type="ECO:0000259" key="14">
    <source>
        <dbReference type="PROSITE" id="PS50885"/>
    </source>
</evidence>
<dbReference type="Pfam" id="PF02518">
    <property type="entry name" value="HATPase_c"/>
    <property type="match status" value="1"/>
</dbReference>
<evidence type="ECO:0000256" key="3">
    <source>
        <dbReference type="ARBA" id="ARBA00012438"/>
    </source>
</evidence>
<dbReference type="AlphaFoldDB" id="A0A7W9KFP9"/>
<keyword evidence="7 15" id="KW-0418">Kinase</keyword>
<accession>A0A7W9KFP9</accession>
<dbReference type="Pfam" id="PF00512">
    <property type="entry name" value="HisKA"/>
    <property type="match status" value="1"/>
</dbReference>
<protein>
    <recommendedName>
        <fullName evidence="3">histidine kinase</fullName>
        <ecNumber evidence="3">2.7.13.3</ecNumber>
    </recommendedName>
</protein>
<dbReference type="GO" id="GO:0000155">
    <property type="term" value="F:phosphorelay sensor kinase activity"/>
    <property type="evidence" value="ECO:0007669"/>
    <property type="project" value="InterPro"/>
</dbReference>